<comment type="caution">
    <text evidence="3">The sequence shown here is derived from an EMBL/GenBank/DDBJ whole genome shotgun (WGS) entry which is preliminary data.</text>
</comment>
<evidence type="ECO:0000313" key="4">
    <source>
        <dbReference type="Proteomes" id="UP001174936"/>
    </source>
</evidence>
<gene>
    <name evidence="3" type="ORF">B0T16DRAFT_387595</name>
</gene>
<feature type="signal peptide" evidence="2">
    <location>
        <begin position="1"/>
        <end position="17"/>
    </location>
</feature>
<feature type="chain" id="PRO_5041378109" evidence="2">
    <location>
        <begin position="18"/>
        <end position="187"/>
    </location>
</feature>
<dbReference type="Proteomes" id="UP001174936">
    <property type="component" value="Unassembled WGS sequence"/>
</dbReference>
<evidence type="ECO:0000313" key="3">
    <source>
        <dbReference type="EMBL" id="KAK0652307.1"/>
    </source>
</evidence>
<sequence>MKTATLGLAALVHLAAAQTTSTIPAALTWTASAITPAGTGNNGAPICGQGYTYCGYILRDHQSFAEEDIVKAYCAGTPDNCANGKTKTDPIQALYVCLPPAGASFQPPRDRHGSHRRRQASSGVSTGFSPATTFFTSTGPPAAPPPGSGTCNTTPTIGNRIELLCSCGNQCLNPSADHIGRCDAPCM</sequence>
<keyword evidence="2" id="KW-0732">Signal</keyword>
<feature type="region of interest" description="Disordered" evidence="1">
    <location>
        <begin position="106"/>
        <end position="153"/>
    </location>
</feature>
<evidence type="ECO:0000256" key="1">
    <source>
        <dbReference type="SAM" id="MobiDB-lite"/>
    </source>
</evidence>
<organism evidence="3 4">
    <name type="scientific">Cercophora newfieldiana</name>
    <dbReference type="NCBI Taxonomy" id="92897"/>
    <lineage>
        <taxon>Eukaryota</taxon>
        <taxon>Fungi</taxon>
        <taxon>Dikarya</taxon>
        <taxon>Ascomycota</taxon>
        <taxon>Pezizomycotina</taxon>
        <taxon>Sordariomycetes</taxon>
        <taxon>Sordariomycetidae</taxon>
        <taxon>Sordariales</taxon>
        <taxon>Lasiosphaeriaceae</taxon>
        <taxon>Cercophora</taxon>
    </lineage>
</organism>
<dbReference type="AlphaFoldDB" id="A0AA39YGP9"/>
<protein>
    <submittedName>
        <fullName evidence="3">Uncharacterized protein</fullName>
    </submittedName>
</protein>
<keyword evidence="4" id="KW-1185">Reference proteome</keyword>
<feature type="compositionally biased region" description="Low complexity" evidence="1">
    <location>
        <begin position="125"/>
        <end position="140"/>
    </location>
</feature>
<accession>A0AA39YGP9</accession>
<dbReference type="EMBL" id="JAULSV010000002">
    <property type="protein sequence ID" value="KAK0652307.1"/>
    <property type="molecule type" value="Genomic_DNA"/>
</dbReference>
<reference evidence="3" key="1">
    <citation type="submission" date="2023-06" db="EMBL/GenBank/DDBJ databases">
        <title>Genome-scale phylogeny and comparative genomics of the fungal order Sordariales.</title>
        <authorList>
            <consortium name="Lawrence Berkeley National Laboratory"/>
            <person name="Hensen N."/>
            <person name="Bonometti L."/>
            <person name="Westerberg I."/>
            <person name="Brannstrom I.O."/>
            <person name="Guillou S."/>
            <person name="Cros-Aarteil S."/>
            <person name="Calhoun S."/>
            <person name="Haridas S."/>
            <person name="Kuo A."/>
            <person name="Mondo S."/>
            <person name="Pangilinan J."/>
            <person name="Riley R."/>
            <person name="Labutti K."/>
            <person name="Andreopoulos B."/>
            <person name="Lipzen A."/>
            <person name="Chen C."/>
            <person name="Yanf M."/>
            <person name="Daum C."/>
            <person name="Ng V."/>
            <person name="Clum A."/>
            <person name="Steindorff A."/>
            <person name="Ohm R."/>
            <person name="Martin F."/>
            <person name="Silar P."/>
            <person name="Natvig D."/>
            <person name="Lalanne C."/>
            <person name="Gautier V."/>
            <person name="Ament-Velasquez S.L."/>
            <person name="Kruys A."/>
            <person name="Hutchinson M.I."/>
            <person name="Powell A.J."/>
            <person name="Barry K."/>
            <person name="Miller A.N."/>
            <person name="Grigoriev I.V."/>
            <person name="Debuchy R."/>
            <person name="Gladieux P."/>
            <person name="Thoren M.H."/>
            <person name="Johannesson H."/>
        </authorList>
    </citation>
    <scope>NUCLEOTIDE SEQUENCE</scope>
    <source>
        <strain evidence="3">SMH2532-1</strain>
    </source>
</reference>
<name>A0AA39YGP9_9PEZI</name>
<evidence type="ECO:0000256" key="2">
    <source>
        <dbReference type="SAM" id="SignalP"/>
    </source>
</evidence>
<proteinExistence type="predicted"/>